<dbReference type="AlphaFoldDB" id="A0A6A6AUG6"/>
<dbReference type="OrthoDB" id="5985073at2759"/>
<dbReference type="PROSITE" id="PS50873">
    <property type="entry name" value="PEROXIDASE_4"/>
    <property type="match status" value="1"/>
</dbReference>
<evidence type="ECO:0000313" key="6">
    <source>
        <dbReference type="EMBL" id="KAF2135579.1"/>
    </source>
</evidence>
<feature type="domain" description="WSC" evidence="5">
    <location>
        <begin position="673"/>
        <end position="764"/>
    </location>
</feature>
<dbReference type="GeneID" id="54301201"/>
<accession>A0A6A6AUG6</accession>
<keyword evidence="7" id="KW-1185">Reference proteome</keyword>
<dbReference type="Gene3D" id="1.10.520.10">
    <property type="match status" value="1"/>
</dbReference>
<sequence length="767" mass="80839">MYWITFVFLVQVLYVGSILAVPIWPTSIDELEDIMFLNTGYRARGFAKAVTPCSAGAGAGRVAAAEFVRTAFHDMANANVYFHTGGLDASIAYETNRLENVGQAFTTTLATYEPFLTSRSSMADIISMGVYTAVRSCGGPVISVRTGRIDAKAAGTSGQVPLPQNAIGIFISQFERIGFNQTEMISLVACGHTLGGVHAGNFPEVVPVGTAADEFAQFDTGDAFDTNVVKEYLSSSTANPLVIGPSTTNGRNSDARVFASDGNVTITAMVDPETFQSVCASMLQRMIDVVPTGVALTDPITPYEVKPNDLRLALISGGDTISFTGEIRVRTTSRSVSSVQLVYKDRDGGNDCGSCLISTELKGNAAGFDDSFAFYGFSAEILSSSSISAFDVELTLSSGETEAFNNGGDSFPVQDEVLLQHSQSCLSTDSSLHVVAAVRNSVSATVNLDLTLKVPASGSVIPVLQAETVTMEKVSTIGPYDLYTASYALDPTFSKSTRFGITAGSSVDSFNSAGDLLSICSDSEPEPPTSSMSTSTSSLISSTTSAISTLVSSSTSQTSSEEVPSPTSTAYSYEGCYTDSVSSRTFNDAVFYDSNMTISKCSEQCTKWAYFGVEYGEECYCGAIFASSSTKASESECNLPCPGNSVEKCGAGDRLSAYKNLLLVDVTNPVIPGYAYQGCYNDSASDRVLVGSSTQADSLTVEGCASFCNAAAYFGVEYGRECYCGSELKASAVKQAEGDCSIMCAGDTAEYCGAADRIGVYRKEGSD</sequence>
<feature type="chain" id="PRO_5025611169" description="Heme peroxidase" evidence="3">
    <location>
        <begin position="21"/>
        <end position="767"/>
    </location>
</feature>
<dbReference type="PROSITE" id="PS51212">
    <property type="entry name" value="WSC"/>
    <property type="match status" value="2"/>
</dbReference>
<comment type="similarity">
    <text evidence="2">Belongs to the peroxidase family.</text>
</comment>
<organism evidence="6 7">
    <name type="scientific">Aplosporella prunicola CBS 121167</name>
    <dbReference type="NCBI Taxonomy" id="1176127"/>
    <lineage>
        <taxon>Eukaryota</taxon>
        <taxon>Fungi</taxon>
        <taxon>Dikarya</taxon>
        <taxon>Ascomycota</taxon>
        <taxon>Pezizomycotina</taxon>
        <taxon>Dothideomycetes</taxon>
        <taxon>Dothideomycetes incertae sedis</taxon>
        <taxon>Botryosphaeriales</taxon>
        <taxon>Aplosporellaceae</taxon>
        <taxon>Aplosporella</taxon>
    </lineage>
</organism>
<keyword evidence="1" id="KW-0677">Repeat</keyword>
<keyword evidence="3" id="KW-0732">Signal</keyword>
<gene>
    <name evidence="6" type="ORF">K452DRAFT_313887</name>
</gene>
<feature type="domain" description="WSC" evidence="5">
    <location>
        <begin position="570"/>
        <end position="661"/>
    </location>
</feature>
<dbReference type="InterPro" id="IPR051589">
    <property type="entry name" value="Sialate-O-sulfotransferase"/>
</dbReference>
<dbReference type="SUPFAM" id="SSF48113">
    <property type="entry name" value="Heme-dependent peroxidases"/>
    <property type="match status" value="1"/>
</dbReference>
<protein>
    <recommendedName>
        <fullName evidence="8">Heme peroxidase</fullName>
    </recommendedName>
</protein>
<dbReference type="InterPro" id="IPR010255">
    <property type="entry name" value="Haem_peroxidase_sf"/>
</dbReference>
<evidence type="ECO:0000256" key="3">
    <source>
        <dbReference type="SAM" id="SignalP"/>
    </source>
</evidence>
<dbReference type="RefSeq" id="XP_033391297.1">
    <property type="nucleotide sequence ID" value="XM_033543704.1"/>
</dbReference>
<dbReference type="GO" id="GO:0020037">
    <property type="term" value="F:heme binding"/>
    <property type="evidence" value="ECO:0007669"/>
    <property type="project" value="InterPro"/>
</dbReference>
<name>A0A6A6AUG6_9PEZI</name>
<dbReference type="SMART" id="SM00321">
    <property type="entry name" value="WSC"/>
    <property type="match status" value="2"/>
</dbReference>
<evidence type="ECO:0000259" key="5">
    <source>
        <dbReference type="PROSITE" id="PS51212"/>
    </source>
</evidence>
<evidence type="ECO:0000256" key="2">
    <source>
        <dbReference type="RuleBase" id="RU004241"/>
    </source>
</evidence>
<dbReference type="EMBL" id="ML995569">
    <property type="protein sequence ID" value="KAF2135579.1"/>
    <property type="molecule type" value="Genomic_DNA"/>
</dbReference>
<dbReference type="Pfam" id="PF00141">
    <property type="entry name" value="peroxidase"/>
    <property type="match status" value="1"/>
</dbReference>
<dbReference type="InterPro" id="IPR002889">
    <property type="entry name" value="WSC_carb-bd"/>
</dbReference>
<feature type="domain" description="Plant heme peroxidase family profile" evidence="4">
    <location>
        <begin position="121"/>
        <end position="335"/>
    </location>
</feature>
<evidence type="ECO:0000313" key="7">
    <source>
        <dbReference type="Proteomes" id="UP000799438"/>
    </source>
</evidence>
<dbReference type="PANTHER" id="PTHR45964:SF5">
    <property type="entry name" value="WSCD FAMILY MEMBER CG9164"/>
    <property type="match status" value="1"/>
</dbReference>
<reference evidence="6" key="1">
    <citation type="journal article" date="2020" name="Stud. Mycol.">
        <title>101 Dothideomycetes genomes: a test case for predicting lifestyles and emergence of pathogens.</title>
        <authorList>
            <person name="Haridas S."/>
            <person name="Albert R."/>
            <person name="Binder M."/>
            <person name="Bloem J."/>
            <person name="Labutti K."/>
            <person name="Salamov A."/>
            <person name="Andreopoulos B."/>
            <person name="Baker S."/>
            <person name="Barry K."/>
            <person name="Bills G."/>
            <person name="Bluhm B."/>
            <person name="Cannon C."/>
            <person name="Castanera R."/>
            <person name="Culley D."/>
            <person name="Daum C."/>
            <person name="Ezra D."/>
            <person name="Gonzalez J."/>
            <person name="Henrissat B."/>
            <person name="Kuo A."/>
            <person name="Liang C."/>
            <person name="Lipzen A."/>
            <person name="Lutzoni F."/>
            <person name="Magnuson J."/>
            <person name="Mondo S."/>
            <person name="Nolan M."/>
            <person name="Ohm R."/>
            <person name="Pangilinan J."/>
            <person name="Park H.-J."/>
            <person name="Ramirez L."/>
            <person name="Alfaro M."/>
            <person name="Sun H."/>
            <person name="Tritt A."/>
            <person name="Yoshinaga Y."/>
            <person name="Zwiers L.-H."/>
            <person name="Turgeon B."/>
            <person name="Goodwin S."/>
            <person name="Spatafora J."/>
            <person name="Crous P."/>
            <person name="Grigoriev I."/>
        </authorList>
    </citation>
    <scope>NUCLEOTIDE SEQUENCE</scope>
    <source>
        <strain evidence="6">CBS 121167</strain>
    </source>
</reference>
<evidence type="ECO:0000256" key="1">
    <source>
        <dbReference type="ARBA" id="ARBA00022737"/>
    </source>
</evidence>
<dbReference type="Proteomes" id="UP000799438">
    <property type="component" value="Unassembled WGS sequence"/>
</dbReference>
<evidence type="ECO:0008006" key="8">
    <source>
        <dbReference type="Google" id="ProtNLM"/>
    </source>
</evidence>
<dbReference type="GO" id="GO:0004601">
    <property type="term" value="F:peroxidase activity"/>
    <property type="evidence" value="ECO:0007669"/>
    <property type="project" value="InterPro"/>
</dbReference>
<dbReference type="GO" id="GO:0006979">
    <property type="term" value="P:response to oxidative stress"/>
    <property type="evidence" value="ECO:0007669"/>
    <property type="project" value="InterPro"/>
</dbReference>
<proteinExistence type="inferred from homology"/>
<dbReference type="PANTHER" id="PTHR45964">
    <property type="entry name" value="WSCD FAMILY MEMBER CG9164"/>
    <property type="match status" value="1"/>
</dbReference>
<dbReference type="Pfam" id="PF01822">
    <property type="entry name" value="WSC"/>
    <property type="match status" value="2"/>
</dbReference>
<evidence type="ECO:0000259" key="4">
    <source>
        <dbReference type="PROSITE" id="PS50873"/>
    </source>
</evidence>
<dbReference type="PRINTS" id="PR00458">
    <property type="entry name" value="PEROXIDASE"/>
</dbReference>
<feature type="signal peptide" evidence="3">
    <location>
        <begin position="1"/>
        <end position="20"/>
    </location>
</feature>
<dbReference type="InterPro" id="IPR002016">
    <property type="entry name" value="Haem_peroxidase"/>
</dbReference>